<dbReference type="InterPro" id="IPR003660">
    <property type="entry name" value="HAMP_dom"/>
</dbReference>
<evidence type="ECO:0000313" key="7">
    <source>
        <dbReference type="Proteomes" id="UP000013047"/>
    </source>
</evidence>
<dbReference type="CDD" id="cd01949">
    <property type="entry name" value="GGDEF"/>
    <property type="match status" value="1"/>
</dbReference>
<dbReference type="Gene3D" id="3.30.70.270">
    <property type="match status" value="1"/>
</dbReference>
<keyword evidence="3" id="KW-1133">Transmembrane helix</keyword>
<evidence type="ECO:0000256" key="1">
    <source>
        <dbReference type="ARBA" id="ARBA00012528"/>
    </source>
</evidence>
<dbReference type="OrthoDB" id="5496380at2"/>
<dbReference type="Pfam" id="PF00990">
    <property type="entry name" value="GGDEF"/>
    <property type="match status" value="1"/>
</dbReference>
<dbReference type="EMBL" id="AMXF01000269">
    <property type="protein sequence ID" value="ENO95155.1"/>
    <property type="molecule type" value="Genomic_DNA"/>
</dbReference>
<dbReference type="Pfam" id="PF00672">
    <property type="entry name" value="HAMP"/>
    <property type="match status" value="1"/>
</dbReference>
<comment type="catalytic activity">
    <reaction evidence="2">
        <text>2 GTP = 3',3'-c-di-GMP + 2 diphosphate</text>
        <dbReference type="Rhea" id="RHEA:24898"/>
        <dbReference type="ChEBI" id="CHEBI:33019"/>
        <dbReference type="ChEBI" id="CHEBI:37565"/>
        <dbReference type="ChEBI" id="CHEBI:58805"/>
        <dbReference type="EC" id="2.7.7.65"/>
    </reaction>
</comment>
<evidence type="ECO:0000313" key="6">
    <source>
        <dbReference type="EMBL" id="ENO95155.1"/>
    </source>
</evidence>
<dbReference type="SUPFAM" id="SSF55073">
    <property type="entry name" value="Nucleotide cyclase"/>
    <property type="match status" value="1"/>
</dbReference>
<evidence type="ECO:0000259" key="4">
    <source>
        <dbReference type="PROSITE" id="PS50885"/>
    </source>
</evidence>
<dbReference type="PROSITE" id="PS50885">
    <property type="entry name" value="HAMP"/>
    <property type="match status" value="1"/>
</dbReference>
<keyword evidence="7" id="KW-1185">Reference proteome</keyword>
<feature type="domain" description="GGDEF" evidence="5">
    <location>
        <begin position="434"/>
        <end position="563"/>
    </location>
</feature>
<dbReference type="GO" id="GO:0052621">
    <property type="term" value="F:diguanylate cyclase activity"/>
    <property type="evidence" value="ECO:0007669"/>
    <property type="project" value="UniProtKB-EC"/>
</dbReference>
<dbReference type="SMART" id="SM00304">
    <property type="entry name" value="HAMP"/>
    <property type="match status" value="1"/>
</dbReference>
<sequence>MNLRTRFLLLISALILVGSVVAWAVFHHVARQIVMQWGQRVAEIQVRYDRARLLQPLEREIALARQMADSLVLKRWARSPEDPALEAEAVREMENFRRNFSSGNYFVALRASGAYYHNNAEDEFAGRQLRYHLVPAKPADAWFYKLIEVGRDFHLNVNPDAELGVTKLWIDVLIRDGDQTLGVVGTGIELSRFVDEIVDLHQAGVNTLFADLSGAIQLHRDAKLIDFASLVKPEGQKSLVDQLLDREADRIELRETMKHLATSGDGAPRVLDRFVESGGRRILLGIAFVPEIGWYEITLLDLDVLMPVAAFTPVAVGFVLTLLVALILVHLLLRRLILDPLGRLEQAMLRVRDGDLSPAPLPQARGEIGRLTQHFGAMAGAIRAHTAELEAKVRERTDALHRLARIDPLTELTNRRGMTEMLEAEITRAGRQGSRFGLLWLDVDHFKEINDRRGHGAGDEALTTLARVLEGCLRPYDRAARWGGDEFLVLLSPCDGATLEAIAHRVRADIEHGSAACGETFTVTVGACLAEPGETLGTVLQRADEALYRAKEAGRNRVVIAPR</sequence>
<dbReference type="EC" id="2.7.7.65" evidence="1"/>
<dbReference type="InterPro" id="IPR029787">
    <property type="entry name" value="Nucleotide_cyclase"/>
</dbReference>
<dbReference type="GO" id="GO:0043709">
    <property type="term" value="P:cell adhesion involved in single-species biofilm formation"/>
    <property type="evidence" value="ECO:0007669"/>
    <property type="project" value="TreeGrafter"/>
</dbReference>
<keyword evidence="3" id="KW-0472">Membrane</keyword>
<keyword evidence="3" id="KW-0812">Transmembrane</keyword>
<organism evidence="6 7">
    <name type="scientific">Thauera phenylacetica B4P</name>
    <dbReference type="NCBI Taxonomy" id="1234382"/>
    <lineage>
        <taxon>Bacteria</taxon>
        <taxon>Pseudomonadati</taxon>
        <taxon>Pseudomonadota</taxon>
        <taxon>Betaproteobacteria</taxon>
        <taxon>Rhodocyclales</taxon>
        <taxon>Zoogloeaceae</taxon>
        <taxon>Thauera</taxon>
    </lineage>
</organism>
<protein>
    <recommendedName>
        <fullName evidence="1">diguanylate cyclase</fullName>
        <ecNumber evidence="1">2.7.7.65</ecNumber>
    </recommendedName>
</protein>
<dbReference type="InterPro" id="IPR043128">
    <property type="entry name" value="Rev_trsase/Diguanyl_cyclase"/>
</dbReference>
<dbReference type="CDD" id="cd06225">
    <property type="entry name" value="HAMP"/>
    <property type="match status" value="1"/>
</dbReference>
<dbReference type="InterPro" id="IPR000160">
    <property type="entry name" value="GGDEF_dom"/>
</dbReference>
<feature type="domain" description="HAMP" evidence="4">
    <location>
        <begin position="335"/>
        <end position="387"/>
    </location>
</feature>
<dbReference type="PANTHER" id="PTHR45138">
    <property type="entry name" value="REGULATORY COMPONENTS OF SENSORY TRANSDUCTION SYSTEM"/>
    <property type="match status" value="1"/>
</dbReference>
<dbReference type="GO" id="GO:0007165">
    <property type="term" value="P:signal transduction"/>
    <property type="evidence" value="ECO:0007669"/>
    <property type="project" value="InterPro"/>
</dbReference>
<dbReference type="InterPro" id="IPR050469">
    <property type="entry name" value="Diguanylate_Cyclase"/>
</dbReference>
<dbReference type="PROSITE" id="PS50887">
    <property type="entry name" value="GGDEF"/>
    <property type="match status" value="1"/>
</dbReference>
<dbReference type="FunFam" id="3.30.70.270:FF:000001">
    <property type="entry name" value="Diguanylate cyclase domain protein"/>
    <property type="match status" value="1"/>
</dbReference>
<evidence type="ECO:0000256" key="3">
    <source>
        <dbReference type="SAM" id="Phobius"/>
    </source>
</evidence>
<feature type="transmembrane region" description="Helical" evidence="3">
    <location>
        <begin position="310"/>
        <end position="333"/>
    </location>
</feature>
<dbReference type="SUPFAM" id="SSF158472">
    <property type="entry name" value="HAMP domain-like"/>
    <property type="match status" value="1"/>
</dbReference>
<evidence type="ECO:0000256" key="2">
    <source>
        <dbReference type="ARBA" id="ARBA00034247"/>
    </source>
</evidence>
<comment type="caution">
    <text evidence="6">The sequence shown here is derived from an EMBL/GenBank/DDBJ whole genome shotgun (WGS) entry which is preliminary data.</text>
</comment>
<dbReference type="AlphaFoldDB" id="N6YUD0"/>
<accession>N6YUD0</accession>
<dbReference type="SMART" id="SM00267">
    <property type="entry name" value="GGDEF"/>
    <property type="match status" value="1"/>
</dbReference>
<reference evidence="6 7" key="1">
    <citation type="submission" date="2012-09" db="EMBL/GenBank/DDBJ databases">
        <title>Draft Genome Sequences of 6 Strains from Genus Thauera.</title>
        <authorList>
            <person name="Liu B."/>
            <person name="Shapleigh J.P."/>
            <person name="Frostegard A.H."/>
        </authorList>
    </citation>
    <scope>NUCLEOTIDE SEQUENCE [LARGE SCALE GENOMIC DNA]</scope>
    <source>
        <strain evidence="6 7">B4P</strain>
    </source>
</reference>
<dbReference type="PANTHER" id="PTHR45138:SF9">
    <property type="entry name" value="DIGUANYLATE CYCLASE DGCM-RELATED"/>
    <property type="match status" value="1"/>
</dbReference>
<dbReference type="GO" id="GO:0005886">
    <property type="term" value="C:plasma membrane"/>
    <property type="evidence" value="ECO:0007669"/>
    <property type="project" value="TreeGrafter"/>
</dbReference>
<evidence type="ECO:0000259" key="5">
    <source>
        <dbReference type="PROSITE" id="PS50887"/>
    </source>
</evidence>
<dbReference type="GO" id="GO:1902201">
    <property type="term" value="P:negative regulation of bacterial-type flagellum-dependent cell motility"/>
    <property type="evidence" value="ECO:0007669"/>
    <property type="project" value="TreeGrafter"/>
</dbReference>
<name>N6YUD0_9RHOO</name>
<dbReference type="RefSeq" id="WP_004379415.1">
    <property type="nucleotide sequence ID" value="NZ_AMXF01000269.1"/>
</dbReference>
<dbReference type="NCBIfam" id="TIGR00254">
    <property type="entry name" value="GGDEF"/>
    <property type="match status" value="1"/>
</dbReference>
<dbReference type="Gene3D" id="6.10.340.10">
    <property type="match status" value="1"/>
</dbReference>
<gene>
    <name evidence="6" type="ORF">C667_20444</name>
</gene>
<proteinExistence type="predicted"/>
<dbReference type="Proteomes" id="UP000013047">
    <property type="component" value="Unassembled WGS sequence"/>
</dbReference>